<dbReference type="Pfam" id="PF02558">
    <property type="entry name" value="ApbA"/>
    <property type="match status" value="1"/>
</dbReference>
<keyword evidence="6 11" id="KW-0566">Pantothenate biosynthesis</keyword>
<comment type="pathway">
    <text evidence="2 11">Cofactor biosynthesis; (R)-pantothenate biosynthesis; (R)-pantoate from 3-methyl-2-oxobutanoate: step 2/2.</text>
</comment>
<dbReference type="InterPro" id="IPR013328">
    <property type="entry name" value="6PGD_dom2"/>
</dbReference>
<keyword evidence="7 11" id="KW-0521">NADP</keyword>
<evidence type="ECO:0000256" key="7">
    <source>
        <dbReference type="ARBA" id="ARBA00022857"/>
    </source>
</evidence>
<dbReference type="OrthoDB" id="9800163at2"/>
<dbReference type="InterPro" id="IPR008927">
    <property type="entry name" value="6-PGluconate_DH-like_C_sf"/>
</dbReference>
<comment type="similarity">
    <text evidence="3 11">Belongs to the ketopantoate reductase family.</text>
</comment>
<evidence type="ECO:0000256" key="10">
    <source>
        <dbReference type="ARBA" id="ARBA00048793"/>
    </source>
</evidence>
<dbReference type="Gene3D" id="3.40.50.720">
    <property type="entry name" value="NAD(P)-binding Rossmann-like Domain"/>
    <property type="match status" value="1"/>
</dbReference>
<accession>A0A2V3W2I3</accession>
<dbReference type="InterPro" id="IPR003710">
    <property type="entry name" value="ApbA"/>
</dbReference>
<evidence type="ECO:0000256" key="1">
    <source>
        <dbReference type="ARBA" id="ARBA00002919"/>
    </source>
</evidence>
<dbReference type="Proteomes" id="UP000247978">
    <property type="component" value="Unassembled WGS sequence"/>
</dbReference>
<dbReference type="UniPathway" id="UPA00028">
    <property type="reaction ID" value="UER00004"/>
</dbReference>
<comment type="function">
    <text evidence="1 11">Catalyzes the NADPH-dependent reduction of ketopantoate into pantoic acid.</text>
</comment>
<dbReference type="PANTHER" id="PTHR43765:SF2">
    <property type="entry name" value="2-DEHYDROPANTOATE 2-REDUCTASE"/>
    <property type="match status" value="1"/>
</dbReference>
<dbReference type="RefSeq" id="WP_110394352.1">
    <property type="nucleotide sequence ID" value="NZ_JBHUHB010000001.1"/>
</dbReference>
<dbReference type="Gene3D" id="1.10.1040.10">
    <property type="entry name" value="N-(1-d-carboxylethyl)-l-norvaline Dehydrogenase, domain 2"/>
    <property type="match status" value="1"/>
</dbReference>
<dbReference type="GO" id="GO:0008677">
    <property type="term" value="F:2-dehydropantoate 2-reductase activity"/>
    <property type="evidence" value="ECO:0007669"/>
    <property type="project" value="UniProtKB-EC"/>
</dbReference>
<evidence type="ECO:0000256" key="4">
    <source>
        <dbReference type="ARBA" id="ARBA00013014"/>
    </source>
</evidence>
<dbReference type="PANTHER" id="PTHR43765">
    <property type="entry name" value="2-DEHYDROPANTOATE 2-REDUCTASE-RELATED"/>
    <property type="match status" value="1"/>
</dbReference>
<protein>
    <recommendedName>
        <fullName evidence="5 11">2-dehydropantoate 2-reductase</fullName>
        <ecNumber evidence="4 11">1.1.1.169</ecNumber>
    </recommendedName>
    <alternativeName>
        <fullName evidence="9 11">Ketopantoate reductase</fullName>
    </alternativeName>
</protein>
<dbReference type="InterPro" id="IPR013752">
    <property type="entry name" value="KPA_reductase"/>
</dbReference>
<feature type="domain" description="Ketopantoate reductase C-terminal" evidence="13">
    <location>
        <begin position="179"/>
        <end position="285"/>
    </location>
</feature>
<evidence type="ECO:0000259" key="12">
    <source>
        <dbReference type="Pfam" id="PF02558"/>
    </source>
</evidence>
<dbReference type="GO" id="GO:0005737">
    <property type="term" value="C:cytoplasm"/>
    <property type="evidence" value="ECO:0007669"/>
    <property type="project" value="TreeGrafter"/>
</dbReference>
<dbReference type="GO" id="GO:0015940">
    <property type="term" value="P:pantothenate biosynthetic process"/>
    <property type="evidence" value="ECO:0007669"/>
    <property type="project" value="UniProtKB-UniPathway"/>
</dbReference>
<evidence type="ECO:0000256" key="5">
    <source>
        <dbReference type="ARBA" id="ARBA00019465"/>
    </source>
</evidence>
<dbReference type="GO" id="GO:0050661">
    <property type="term" value="F:NADP binding"/>
    <property type="evidence" value="ECO:0007669"/>
    <property type="project" value="TreeGrafter"/>
</dbReference>
<keyword evidence="15" id="KW-1185">Reference proteome</keyword>
<reference evidence="14 15" key="1">
    <citation type="submission" date="2018-05" db="EMBL/GenBank/DDBJ databases">
        <title>Genomic Encyclopedia of Type Strains, Phase IV (KMG-IV): sequencing the most valuable type-strain genomes for metagenomic binning, comparative biology and taxonomic classification.</title>
        <authorList>
            <person name="Goeker M."/>
        </authorList>
    </citation>
    <scope>NUCLEOTIDE SEQUENCE [LARGE SCALE GENOMIC DNA]</scope>
    <source>
        <strain evidence="14 15">DSM 28556</strain>
    </source>
</reference>
<evidence type="ECO:0000256" key="8">
    <source>
        <dbReference type="ARBA" id="ARBA00023002"/>
    </source>
</evidence>
<dbReference type="InterPro" id="IPR013332">
    <property type="entry name" value="KPR_N"/>
</dbReference>
<dbReference type="Pfam" id="PF08546">
    <property type="entry name" value="ApbA_C"/>
    <property type="match status" value="1"/>
</dbReference>
<evidence type="ECO:0000256" key="6">
    <source>
        <dbReference type="ARBA" id="ARBA00022655"/>
    </source>
</evidence>
<organism evidence="14 15">
    <name type="scientific">Pseudogracilibacillus auburnensis</name>
    <dbReference type="NCBI Taxonomy" id="1494959"/>
    <lineage>
        <taxon>Bacteria</taxon>
        <taxon>Bacillati</taxon>
        <taxon>Bacillota</taxon>
        <taxon>Bacilli</taxon>
        <taxon>Bacillales</taxon>
        <taxon>Bacillaceae</taxon>
        <taxon>Pseudogracilibacillus</taxon>
    </lineage>
</organism>
<dbReference type="InterPro" id="IPR050838">
    <property type="entry name" value="Ketopantoate_reductase"/>
</dbReference>
<evidence type="ECO:0000256" key="2">
    <source>
        <dbReference type="ARBA" id="ARBA00004994"/>
    </source>
</evidence>
<comment type="caution">
    <text evidence="14">The sequence shown here is derived from an EMBL/GenBank/DDBJ whole genome shotgun (WGS) entry which is preliminary data.</text>
</comment>
<dbReference type="AlphaFoldDB" id="A0A2V3W2I3"/>
<comment type="catalytic activity">
    <reaction evidence="10 11">
        <text>(R)-pantoate + NADP(+) = 2-dehydropantoate + NADPH + H(+)</text>
        <dbReference type="Rhea" id="RHEA:16233"/>
        <dbReference type="ChEBI" id="CHEBI:11561"/>
        <dbReference type="ChEBI" id="CHEBI:15378"/>
        <dbReference type="ChEBI" id="CHEBI:15980"/>
        <dbReference type="ChEBI" id="CHEBI:57783"/>
        <dbReference type="ChEBI" id="CHEBI:58349"/>
        <dbReference type="EC" id="1.1.1.169"/>
    </reaction>
</comment>
<dbReference type="SUPFAM" id="SSF51735">
    <property type="entry name" value="NAD(P)-binding Rossmann-fold domains"/>
    <property type="match status" value="1"/>
</dbReference>
<evidence type="ECO:0000259" key="13">
    <source>
        <dbReference type="Pfam" id="PF08546"/>
    </source>
</evidence>
<name>A0A2V3W2I3_9BACI</name>
<keyword evidence="8 11" id="KW-0560">Oxidoreductase</keyword>
<dbReference type="EMBL" id="QJJQ01000003">
    <property type="protein sequence ID" value="PXW88507.1"/>
    <property type="molecule type" value="Genomic_DNA"/>
</dbReference>
<evidence type="ECO:0000256" key="9">
    <source>
        <dbReference type="ARBA" id="ARBA00032024"/>
    </source>
</evidence>
<gene>
    <name evidence="14" type="ORF">DFR56_10311</name>
</gene>
<evidence type="ECO:0000313" key="15">
    <source>
        <dbReference type="Proteomes" id="UP000247978"/>
    </source>
</evidence>
<dbReference type="EC" id="1.1.1.169" evidence="4 11"/>
<dbReference type="InterPro" id="IPR036291">
    <property type="entry name" value="NAD(P)-bd_dom_sf"/>
</dbReference>
<dbReference type="SUPFAM" id="SSF48179">
    <property type="entry name" value="6-phosphogluconate dehydrogenase C-terminal domain-like"/>
    <property type="match status" value="1"/>
</dbReference>
<dbReference type="NCBIfam" id="TIGR00745">
    <property type="entry name" value="apbA_panE"/>
    <property type="match status" value="1"/>
</dbReference>
<sequence>MEIGVIGGGSIGLLLTSYLADKHKITLYVNRKAQQKQIELNAIRLLKGSVKEKTAEVSTRRITELQQKDCIFVCVKQPEIEQVISHFAKINKATPLIFLQNGMGHIKYLEELPNPSYVGVVSHGAHRENDYTVNHLGQGEITLSSVTGDEKQLRSMLNQLNDNHFPFAHANNWNVLLKNKLIINAVINPLTALFDVPNGSIITNNHLHFLAKMICNEAAAVLQLDQKIAWEKVLTTATITRENISSMRADLIHKRPTEIEAISGYILHQTNEELPYTSFAYHAILALEQKKEK</sequence>
<evidence type="ECO:0000256" key="11">
    <source>
        <dbReference type="RuleBase" id="RU362068"/>
    </source>
</evidence>
<evidence type="ECO:0000256" key="3">
    <source>
        <dbReference type="ARBA" id="ARBA00007870"/>
    </source>
</evidence>
<feature type="domain" description="Ketopantoate reductase N-terminal" evidence="12">
    <location>
        <begin position="3"/>
        <end position="146"/>
    </location>
</feature>
<proteinExistence type="inferred from homology"/>
<evidence type="ECO:0000313" key="14">
    <source>
        <dbReference type="EMBL" id="PXW88507.1"/>
    </source>
</evidence>